<dbReference type="SUPFAM" id="SSF140931">
    <property type="entry name" value="Fic-like"/>
    <property type="match status" value="1"/>
</dbReference>
<dbReference type="PANTHER" id="PTHR13504:SF33">
    <property type="entry name" value="FIC FAMILY PROTEIN"/>
    <property type="match status" value="1"/>
</dbReference>
<feature type="binding site" evidence="2">
    <location>
        <begin position="205"/>
        <end position="212"/>
    </location>
    <ligand>
        <name>ATP</name>
        <dbReference type="ChEBI" id="CHEBI:30616"/>
    </ligand>
</feature>
<dbReference type="Proteomes" id="UP000217838">
    <property type="component" value="Unassembled WGS sequence"/>
</dbReference>
<gene>
    <name evidence="4" type="ORF">COB11_08700</name>
</gene>
<feature type="binding site" evidence="2">
    <location>
        <position position="250"/>
    </location>
    <ligand>
        <name>ATP</name>
        <dbReference type="ChEBI" id="CHEBI:30616"/>
    </ligand>
</feature>
<organism evidence="4 5">
    <name type="scientific">Aerophobetes bacterium</name>
    <dbReference type="NCBI Taxonomy" id="2030807"/>
    <lineage>
        <taxon>Bacteria</taxon>
        <taxon>Candidatus Aerophobota</taxon>
    </lineage>
</organism>
<evidence type="ECO:0000313" key="4">
    <source>
        <dbReference type="EMBL" id="PCI91084.1"/>
    </source>
</evidence>
<dbReference type="InterPro" id="IPR025230">
    <property type="entry name" value="DUF4172"/>
</dbReference>
<reference evidence="5" key="1">
    <citation type="submission" date="2017-08" db="EMBL/GenBank/DDBJ databases">
        <title>A dynamic microbial community with high functional redundancy inhabits the cold, oxic subseafloor aquifer.</title>
        <authorList>
            <person name="Tully B.J."/>
            <person name="Wheat C.G."/>
            <person name="Glazer B.T."/>
            <person name="Huber J.A."/>
        </authorList>
    </citation>
    <scope>NUCLEOTIDE SEQUENCE [LARGE SCALE GENOMIC DNA]</scope>
</reference>
<dbReference type="PANTHER" id="PTHR13504">
    <property type="entry name" value="FIDO DOMAIN-CONTAINING PROTEIN DDB_G0283145"/>
    <property type="match status" value="1"/>
</dbReference>
<dbReference type="InterPro" id="IPR003812">
    <property type="entry name" value="Fido"/>
</dbReference>
<feature type="domain" description="Fido" evidence="3">
    <location>
        <begin position="112"/>
        <end position="264"/>
    </location>
</feature>
<feature type="active site" evidence="1">
    <location>
        <position position="201"/>
    </location>
</feature>
<dbReference type="AlphaFoldDB" id="A0A2A4Y8Q3"/>
<proteinExistence type="predicted"/>
<dbReference type="InterPro" id="IPR036388">
    <property type="entry name" value="WH-like_DNA-bd_sf"/>
</dbReference>
<evidence type="ECO:0000256" key="2">
    <source>
        <dbReference type="PIRSR" id="PIRSR640198-2"/>
    </source>
</evidence>
<sequence length="366" mass="41986">MVWNWQLPQWPHFTCDVSQLSHLDRKFLQGTGGEFAVLKHLDDKKKKQFIIEILCVEGLKSAEIEGEVLERESLQSSIQRHFGLGNKKVTPPKEQGMGDLVWCVYDTFADPLTHEMLHDWHRLLMRGESEISDIGKYRSHEDPMQIISGRYDKKEIFFEAPPSADVFKEMTKFIDWFNSPSQKESILAKAAVTHVYFESIHPFEDGNGRIGRALVEKVLSQYLGHPTLIAVSQVITRRKKEYYAALGACNRTLDAQNFVMFFAEIIVEAQNESLSLINFLMTKSTIMNEHQDQMNERQSKVLIRMFSEGLKGFSGGLSAENYLAITKTSRATATRDLAELVEMGVLNKTGELRHTRYWLNIDYGEI</sequence>
<name>A0A2A4Y8Q3_UNCAE</name>
<protein>
    <submittedName>
        <fullName evidence="4">Cell filamentation protein Fic</fullName>
    </submittedName>
</protein>
<dbReference type="PROSITE" id="PS51459">
    <property type="entry name" value="FIDO"/>
    <property type="match status" value="1"/>
</dbReference>
<dbReference type="Gene3D" id="1.10.3290.10">
    <property type="entry name" value="Fido-like domain"/>
    <property type="match status" value="1"/>
</dbReference>
<dbReference type="Pfam" id="PF13776">
    <property type="entry name" value="DUF4172"/>
    <property type="match status" value="1"/>
</dbReference>
<dbReference type="GO" id="GO:0005524">
    <property type="term" value="F:ATP binding"/>
    <property type="evidence" value="ECO:0007669"/>
    <property type="project" value="UniProtKB-KW"/>
</dbReference>
<evidence type="ECO:0000259" key="3">
    <source>
        <dbReference type="PROSITE" id="PS51459"/>
    </source>
</evidence>
<dbReference type="EMBL" id="NVUU01000143">
    <property type="protein sequence ID" value="PCI91084.1"/>
    <property type="molecule type" value="Genomic_DNA"/>
</dbReference>
<keyword evidence="2" id="KW-0547">Nucleotide-binding</keyword>
<dbReference type="InterPro" id="IPR040198">
    <property type="entry name" value="Fido_containing"/>
</dbReference>
<dbReference type="InterPro" id="IPR036597">
    <property type="entry name" value="Fido-like_dom_sf"/>
</dbReference>
<dbReference type="Gene3D" id="1.10.10.10">
    <property type="entry name" value="Winged helix-like DNA-binding domain superfamily/Winged helix DNA-binding domain"/>
    <property type="match status" value="1"/>
</dbReference>
<comment type="caution">
    <text evidence="4">The sequence shown here is derived from an EMBL/GenBank/DDBJ whole genome shotgun (WGS) entry which is preliminary data.</text>
</comment>
<feature type="binding site" evidence="2">
    <location>
        <begin position="242"/>
        <end position="243"/>
    </location>
    <ligand>
        <name>ATP</name>
        <dbReference type="ChEBI" id="CHEBI:30616"/>
    </ligand>
</feature>
<evidence type="ECO:0000313" key="5">
    <source>
        <dbReference type="Proteomes" id="UP000217838"/>
    </source>
</evidence>
<dbReference type="Pfam" id="PF02661">
    <property type="entry name" value="Fic"/>
    <property type="match status" value="1"/>
</dbReference>
<evidence type="ECO:0000256" key="1">
    <source>
        <dbReference type="PIRSR" id="PIRSR640198-1"/>
    </source>
</evidence>
<accession>A0A2A4Y8Q3</accession>
<keyword evidence="2" id="KW-0067">ATP-binding</keyword>